<name>A0AA88NW51_TACVA</name>
<gene>
    <name evidence="1" type="ORF">Q7C36_000499</name>
</gene>
<evidence type="ECO:0000313" key="1">
    <source>
        <dbReference type="EMBL" id="KAK2868628.1"/>
    </source>
</evidence>
<keyword evidence="2" id="KW-1185">Reference proteome</keyword>
<dbReference type="EMBL" id="JAVHJS010000001">
    <property type="protein sequence ID" value="KAK2868628.1"/>
    <property type="molecule type" value="Genomic_DNA"/>
</dbReference>
<dbReference type="AlphaFoldDB" id="A0AA88NW51"/>
<sequence length="90" mass="9552">MTQGAAGSSAVHDGKKSSLFFSLLTAVNSTNTFLTVVYHSSTCHIESKPVERRYALGSAFTLRVMSAASSQEAILARKFGATPRNLSVKG</sequence>
<proteinExistence type="predicted"/>
<dbReference type="Proteomes" id="UP001187315">
    <property type="component" value="Unassembled WGS sequence"/>
</dbReference>
<comment type="caution">
    <text evidence="1">The sequence shown here is derived from an EMBL/GenBank/DDBJ whole genome shotgun (WGS) entry which is preliminary data.</text>
</comment>
<reference evidence="1" key="1">
    <citation type="submission" date="2023-08" db="EMBL/GenBank/DDBJ databases">
        <title>Pelteobagrus vachellii genome.</title>
        <authorList>
            <person name="Liu H."/>
        </authorList>
    </citation>
    <scope>NUCLEOTIDE SEQUENCE</scope>
    <source>
        <strain evidence="1">PRFRI_2022a</strain>
        <tissue evidence="1">Muscle</tissue>
    </source>
</reference>
<evidence type="ECO:0000313" key="2">
    <source>
        <dbReference type="Proteomes" id="UP001187315"/>
    </source>
</evidence>
<protein>
    <submittedName>
        <fullName evidence="1">Uncharacterized protein</fullName>
    </submittedName>
</protein>
<organism evidence="1 2">
    <name type="scientific">Tachysurus vachellii</name>
    <name type="common">Darkbarbel catfish</name>
    <name type="synonym">Pelteobagrus vachellii</name>
    <dbReference type="NCBI Taxonomy" id="175792"/>
    <lineage>
        <taxon>Eukaryota</taxon>
        <taxon>Metazoa</taxon>
        <taxon>Chordata</taxon>
        <taxon>Craniata</taxon>
        <taxon>Vertebrata</taxon>
        <taxon>Euteleostomi</taxon>
        <taxon>Actinopterygii</taxon>
        <taxon>Neopterygii</taxon>
        <taxon>Teleostei</taxon>
        <taxon>Ostariophysi</taxon>
        <taxon>Siluriformes</taxon>
        <taxon>Bagridae</taxon>
        <taxon>Tachysurus</taxon>
    </lineage>
</organism>
<accession>A0AA88NW51</accession>